<dbReference type="AlphaFoldDB" id="A0A246JYT9"/>
<comment type="caution">
    <text evidence="1">The sequence shown here is derived from an EMBL/GenBank/DDBJ whole genome shotgun (WGS) entry which is preliminary data.</text>
</comment>
<dbReference type="InterPro" id="IPR036287">
    <property type="entry name" value="Rv1873-like_sf"/>
</dbReference>
<dbReference type="Pfam" id="PF08837">
    <property type="entry name" value="DUF1810"/>
    <property type="match status" value="1"/>
</dbReference>
<name>A0A246JYT9_9SPHN</name>
<sequence length="159" mass="17378">MSEAQGLERFVVAQEQIYARALEEIRRGKKRSHWMWFIFPQLAGLGRSAMAQRYAIADEAEARAYLAHPLLGARYVECVSGLQDLIGSDAVAVFGDVDAVKLRSSLTLFETAGAGALVGAALDRWFGGQRDERTAELLGLTIAHPAEPRGDSDNEAEQD</sequence>
<keyword evidence="2" id="KW-1185">Reference proteome</keyword>
<reference evidence="1 2" key="1">
    <citation type="journal article" date="2002" name="Int. J. Syst. Evol. Microbiol.">
        <title>Sphingopyxis witflariensis sp. nov., isolated from activated sludge.</title>
        <authorList>
            <person name="Kampfer P."/>
            <person name="Witzenberger R."/>
            <person name="Denner E.B."/>
            <person name="Busse H.J."/>
            <person name="Neef A."/>
        </authorList>
    </citation>
    <scope>NUCLEOTIDE SEQUENCE [LARGE SCALE GENOMIC DNA]</scope>
    <source>
        <strain evidence="1 2">DSM 14551</strain>
    </source>
</reference>
<dbReference type="Proteomes" id="UP000197097">
    <property type="component" value="Unassembled WGS sequence"/>
</dbReference>
<dbReference type="EMBL" id="NISJ01000003">
    <property type="protein sequence ID" value="OWQ98332.1"/>
    <property type="molecule type" value="Genomic_DNA"/>
</dbReference>
<dbReference type="SUPFAM" id="SSF140736">
    <property type="entry name" value="Rv1873-like"/>
    <property type="match status" value="1"/>
</dbReference>
<dbReference type="OrthoDB" id="9801870at2"/>
<dbReference type="Gene3D" id="1.25.40.380">
    <property type="entry name" value="Protein of unknown function DUF1810"/>
    <property type="match status" value="1"/>
</dbReference>
<evidence type="ECO:0000313" key="2">
    <source>
        <dbReference type="Proteomes" id="UP000197097"/>
    </source>
</evidence>
<dbReference type="InterPro" id="IPR014937">
    <property type="entry name" value="DUF1810"/>
</dbReference>
<proteinExistence type="predicted"/>
<evidence type="ECO:0000313" key="1">
    <source>
        <dbReference type="EMBL" id="OWQ98332.1"/>
    </source>
</evidence>
<organism evidence="1 2">
    <name type="scientific">Sphingopyxis witflariensis</name>
    <dbReference type="NCBI Taxonomy" id="173675"/>
    <lineage>
        <taxon>Bacteria</taxon>
        <taxon>Pseudomonadati</taxon>
        <taxon>Pseudomonadota</taxon>
        <taxon>Alphaproteobacteria</taxon>
        <taxon>Sphingomonadales</taxon>
        <taxon>Sphingomonadaceae</taxon>
        <taxon>Sphingopyxis</taxon>
    </lineage>
</organism>
<protein>
    <submittedName>
        <fullName evidence="1">Calpastatin</fullName>
    </submittedName>
</protein>
<dbReference type="RefSeq" id="WP_088472106.1">
    <property type="nucleotide sequence ID" value="NZ_NISJ01000003.1"/>
</dbReference>
<gene>
    <name evidence="1" type="ORF">CDQ91_07450</name>
</gene>
<accession>A0A246JYT9</accession>
<dbReference type="PIRSF" id="PIRSF008546">
    <property type="entry name" value="UCP008546"/>
    <property type="match status" value="1"/>
</dbReference>